<evidence type="ECO:0000256" key="7">
    <source>
        <dbReference type="SAM" id="MobiDB-lite"/>
    </source>
</evidence>
<dbReference type="InterPro" id="IPR002182">
    <property type="entry name" value="NB-ARC"/>
</dbReference>
<evidence type="ECO:0000256" key="2">
    <source>
        <dbReference type="ARBA" id="ARBA00022614"/>
    </source>
</evidence>
<dbReference type="InterPro" id="IPR055414">
    <property type="entry name" value="LRR_R13L4/SHOC2-like"/>
</dbReference>
<dbReference type="SUPFAM" id="SSF52540">
    <property type="entry name" value="P-loop containing nucleoside triphosphate hydrolases"/>
    <property type="match status" value="1"/>
</dbReference>
<dbReference type="Pfam" id="PF23598">
    <property type="entry name" value="LRR_14"/>
    <property type="match status" value="1"/>
</dbReference>
<evidence type="ECO:0000256" key="6">
    <source>
        <dbReference type="ARBA" id="ARBA00023054"/>
    </source>
</evidence>
<feature type="domain" description="Disease resistance R13L4/SHOC-2-like LRR" evidence="11">
    <location>
        <begin position="619"/>
        <end position="987"/>
    </location>
</feature>
<dbReference type="GO" id="GO:0002758">
    <property type="term" value="P:innate immune response-activating signaling pathway"/>
    <property type="evidence" value="ECO:0007669"/>
    <property type="project" value="UniProtKB-ARBA"/>
</dbReference>
<sequence>MNLATGAMDSLLPKLLELLKGEYKLKKDVKEGVKSLETEMQRMHTVLREVAEVPRDQLDEQFKLWAGEVRELSFNIEDVVDKFLLRVDDGSETAGNSNMLKRLTEKMVGLFTKGMVGLFTKVMARHEIAGAIKEINKQVQEVANRRARYTTDGIVAKSAAATSIDPRLRALYTEVTELIGIVGKRDQELMKLLSEGDNVSKKKLKIISVVGIGGLGKTTLVKTVYDKIKGDFKYKAFVPVGQNATVKKVSRDILLDIGMYPSQLTMLDERQLINKLRQILENKRSTCRGWLLHESPLLPFLLVSLLHTGKSVMYLIVIDDIWDENLWEYIKLAFSDSNVGSRLITTTRKVSMSKLCCPSTNDSIYQMEPLSFDDSKRLFYKRVFSDESGCPREFEKVSIDILKKCGGVPLAIITMASLLAIDQRVKPEDEWNVLLQSIGRGLTEVPSVEEMRRILSFSYYDLPSHLKTCLLYLSMFPEHHEIRRDRLIWMWICESFIQCEKANTSLFETGEKYFNELVNRNLIQPVYGDEGMVYACRVHVMVLDLISSLSSKENFVTILNGTGDGMSSKSNVRRLSIQNASKEEHHSKKRKRREEHHSKKGKRKEEHQTTPLKSVSMLQVRSIALFEPAIGLMLPFSRFVVLRVLDLTGCDLRDQNHLNIRELGGLFHLRYLGLGQTGISELPEELGKLKFLLVLDLSGDFIKELSTVIKLRRLMCLLVYFKYKRLPDGLGNLTSMEVLRTIRGNSISIVKELGNMERLRELGILFDDLSLEMEEAFVESLGKMSNIQSLYITVRDDDYVPMDVLGGSWVAPQRLREFLIARSAKFSTLPTWIKRGPSHLLQLSILRIFVRDVRQEDLEILARLPALRCLSLRMEDPEIQRQLVVGDDGFRCLTSFELFTEFLGHIVFQPGALPKAKQVRFSIGLRAAKEPAAGNGGDCFDLGLGNLRSLREVLVAAIRWGEDTEQVEDALEDALMHAIWAHPNCPSHQLITVPDMKRLMISLPAAIPNYGRMSERWSMAGDLLSDE</sequence>
<dbReference type="InterPro" id="IPR041118">
    <property type="entry name" value="Rx_N"/>
</dbReference>
<dbReference type="PRINTS" id="PR00364">
    <property type="entry name" value="DISEASERSIST"/>
</dbReference>
<dbReference type="AlphaFoldDB" id="A0A7H4LA15"/>
<organism evidence="12 13">
    <name type="scientific">Triticum aestivum</name>
    <name type="common">Wheat</name>
    <dbReference type="NCBI Taxonomy" id="4565"/>
    <lineage>
        <taxon>Eukaryota</taxon>
        <taxon>Viridiplantae</taxon>
        <taxon>Streptophyta</taxon>
        <taxon>Embryophyta</taxon>
        <taxon>Tracheophyta</taxon>
        <taxon>Spermatophyta</taxon>
        <taxon>Magnoliopsida</taxon>
        <taxon>Liliopsida</taxon>
        <taxon>Poales</taxon>
        <taxon>Poaceae</taxon>
        <taxon>BOP clade</taxon>
        <taxon>Pooideae</taxon>
        <taxon>Triticodae</taxon>
        <taxon>Triticeae</taxon>
        <taxon>Triticinae</taxon>
        <taxon>Triticum</taxon>
    </lineage>
</organism>
<feature type="domain" description="Disease resistance protein winged helix" evidence="10">
    <location>
        <begin position="475"/>
        <end position="546"/>
    </location>
</feature>
<dbReference type="Pfam" id="PF00931">
    <property type="entry name" value="NB-ARC"/>
    <property type="match status" value="2"/>
</dbReference>
<dbReference type="InterPro" id="IPR027417">
    <property type="entry name" value="P-loop_NTPase"/>
</dbReference>
<evidence type="ECO:0000313" key="13">
    <source>
        <dbReference type="Proteomes" id="UP000280104"/>
    </source>
</evidence>
<dbReference type="CDD" id="cd14798">
    <property type="entry name" value="RX-CC_like"/>
    <property type="match status" value="1"/>
</dbReference>
<feature type="domain" description="Disease resistance N-terminal" evidence="9">
    <location>
        <begin position="7"/>
        <end position="96"/>
    </location>
</feature>
<comment type="similarity">
    <text evidence="1">Belongs to the disease resistance NB-LRR family.</text>
</comment>
<reference evidence="12 13" key="1">
    <citation type="submission" date="2018-05" db="EMBL/GenBank/DDBJ databases">
        <authorList>
            <person name="Thind KAUR A."/>
        </authorList>
    </citation>
    <scope>NUCLEOTIDE SEQUENCE [LARGE SCALE GENOMIC DNA]</scope>
</reference>
<evidence type="ECO:0000259" key="10">
    <source>
        <dbReference type="Pfam" id="PF23559"/>
    </source>
</evidence>
<dbReference type="Pfam" id="PF18052">
    <property type="entry name" value="Rx_N"/>
    <property type="match status" value="1"/>
</dbReference>
<keyword evidence="4" id="KW-0547">Nucleotide-binding</keyword>
<dbReference type="SUPFAM" id="SSF52047">
    <property type="entry name" value="RNI-like"/>
    <property type="match status" value="1"/>
</dbReference>
<feature type="domain" description="NB-ARC" evidence="8">
    <location>
        <begin position="313"/>
        <end position="387"/>
    </location>
</feature>
<keyword evidence="2" id="KW-0433">Leucine-rich repeat</keyword>
<dbReference type="Pfam" id="PF23559">
    <property type="entry name" value="WHD_DRP"/>
    <property type="match status" value="1"/>
</dbReference>
<evidence type="ECO:0000256" key="1">
    <source>
        <dbReference type="ARBA" id="ARBA00008894"/>
    </source>
</evidence>
<dbReference type="InterPro" id="IPR032675">
    <property type="entry name" value="LRR_dom_sf"/>
</dbReference>
<accession>A0A7H4LA15</accession>
<dbReference type="Gene3D" id="3.40.50.300">
    <property type="entry name" value="P-loop containing nucleotide triphosphate hydrolases"/>
    <property type="match status" value="2"/>
</dbReference>
<dbReference type="InterPro" id="IPR044974">
    <property type="entry name" value="Disease_R_plants"/>
</dbReference>
<evidence type="ECO:0000256" key="5">
    <source>
        <dbReference type="ARBA" id="ARBA00022821"/>
    </source>
</evidence>
<evidence type="ECO:0000259" key="8">
    <source>
        <dbReference type="Pfam" id="PF00931"/>
    </source>
</evidence>
<feature type="domain" description="NB-ARC" evidence="8">
    <location>
        <begin position="193"/>
        <end position="285"/>
    </location>
</feature>
<keyword evidence="5" id="KW-0611">Plant defense</keyword>
<proteinExistence type="inferred from homology"/>
<gene>
    <name evidence="12" type="ORF">CAMPLR22A2D_LOCUS42</name>
</gene>
<dbReference type="GO" id="GO:0042742">
    <property type="term" value="P:defense response to bacterium"/>
    <property type="evidence" value="ECO:0007669"/>
    <property type="project" value="UniProtKB-ARBA"/>
</dbReference>
<dbReference type="InterPro" id="IPR036388">
    <property type="entry name" value="WH-like_DNA-bd_sf"/>
</dbReference>
<dbReference type="InterPro" id="IPR042197">
    <property type="entry name" value="Apaf_helical"/>
</dbReference>
<dbReference type="EMBL" id="LS480641">
    <property type="protein sequence ID" value="SPT15453.1"/>
    <property type="molecule type" value="Genomic_DNA"/>
</dbReference>
<feature type="region of interest" description="Disordered" evidence="7">
    <location>
        <begin position="578"/>
        <end position="611"/>
    </location>
</feature>
<dbReference type="PANTHER" id="PTHR23155:SF1116">
    <property type="entry name" value="OS12G0273300 PROTEIN"/>
    <property type="match status" value="1"/>
</dbReference>
<dbReference type="InterPro" id="IPR038005">
    <property type="entry name" value="RX-like_CC"/>
</dbReference>
<evidence type="ECO:0000256" key="3">
    <source>
        <dbReference type="ARBA" id="ARBA00022737"/>
    </source>
</evidence>
<dbReference type="GO" id="GO:0043531">
    <property type="term" value="F:ADP binding"/>
    <property type="evidence" value="ECO:0007669"/>
    <property type="project" value="InterPro"/>
</dbReference>
<feature type="compositionally biased region" description="Basic residues" evidence="7">
    <location>
        <begin position="587"/>
        <end position="602"/>
    </location>
</feature>
<dbReference type="Gene3D" id="1.20.5.4130">
    <property type="match status" value="1"/>
</dbReference>
<name>A0A7H4LA15_WHEAT</name>
<dbReference type="FunFam" id="1.10.10.10:FF:000322">
    <property type="entry name" value="Probable disease resistance protein At1g63360"/>
    <property type="match status" value="1"/>
</dbReference>
<dbReference type="InterPro" id="IPR058922">
    <property type="entry name" value="WHD_DRP"/>
</dbReference>
<dbReference type="GO" id="GO:0009626">
    <property type="term" value="P:plant-type hypersensitive response"/>
    <property type="evidence" value="ECO:0007669"/>
    <property type="project" value="UniProtKB-ARBA"/>
</dbReference>
<keyword evidence="6" id="KW-0175">Coiled coil</keyword>
<dbReference type="Gene3D" id="1.10.10.10">
    <property type="entry name" value="Winged helix-like DNA-binding domain superfamily/Winged helix DNA-binding domain"/>
    <property type="match status" value="1"/>
</dbReference>
<evidence type="ECO:0000256" key="4">
    <source>
        <dbReference type="ARBA" id="ARBA00022741"/>
    </source>
</evidence>
<dbReference type="Proteomes" id="UP000280104">
    <property type="component" value="Chromosome II"/>
</dbReference>
<dbReference type="PANTHER" id="PTHR23155">
    <property type="entry name" value="DISEASE RESISTANCE PROTEIN RP"/>
    <property type="match status" value="1"/>
</dbReference>
<evidence type="ECO:0000259" key="9">
    <source>
        <dbReference type="Pfam" id="PF18052"/>
    </source>
</evidence>
<dbReference type="Gene3D" id="3.80.10.10">
    <property type="entry name" value="Ribonuclease Inhibitor"/>
    <property type="match status" value="1"/>
</dbReference>
<dbReference type="Gene3D" id="1.10.8.430">
    <property type="entry name" value="Helical domain of apoptotic protease-activating factors"/>
    <property type="match status" value="1"/>
</dbReference>
<keyword evidence="3" id="KW-0677">Repeat</keyword>
<evidence type="ECO:0000313" key="12">
    <source>
        <dbReference type="EMBL" id="SPT15453.1"/>
    </source>
</evidence>
<protein>
    <submittedName>
        <fullName evidence="12">Uncharacterized protein</fullName>
    </submittedName>
</protein>
<evidence type="ECO:0000259" key="11">
    <source>
        <dbReference type="Pfam" id="PF23598"/>
    </source>
</evidence>